<accession>C3MY56</accession>
<name>C3MY56_SACI4</name>
<dbReference type="Proteomes" id="UP000001350">
    <property type="component" value="Chromosome"/>
</dbReference>
<protein>
    <submittedName>
        <fullName evidence="1">Conserved hypothetical copy number control protein CopG</fullName>
    </submittedName>
</protein>
<dbReference type="HOGENOM" id="CLU_3178757_0_0_2"/>
<gene>
    <name evidence="1" type="ordered locus">M1425_1869</name>
</gene>
<evidence type="ECO:0000313" key="1">
    <source>
        <dbReference type="EMBL" id="ACP38613.1"/>
    </source>
</evidence>
<dbReference type="EMBL" id="CP001400">
    <property type="protein sequence ID" value="ACP38613.1"/>
    <property type="molecule type" value="Genomic_DNA"/>
</dbReference>
<organism evidence="1 2">
    <name type="scientific">Saccharolobus islandicus (strain M.14.25 / Kamchatka #1)</name>
    <name type="common">Sulfolobus islandicus</name>
    <dbReference type="NCBI Taxonomy" id="427317"/>
    <lineage>
        <taxon>Archaea</taxon>
        <taxon>Thermoproteota</taxon>
        <taxon>Thermoprotei</taxon>
        <taxon>Sulfolobales</taxon>
        <taxon>Sulfolobaceae</taxon>
        <taxon>Saccharolobus</taxon>
    </lineage>
</organism>
<dbReference type="KEGG" id="sia:M1425_1869"/>
<proteinExistence type="predicted"/>
<dbReference type="AlphaFoldDB" id="C3MY56"/>
<reference evidence="1 2" key="1">
    <citation type="journal article" date="2009" name="Proc. Natl. Acad. Sci. U.S.A.">
        <title>Biogeography of the Sulfolobus islandicus pan-genome.</title>
        <authorList>
            <person name="Reno M.L."/>
            <person name="Held N.L."/>
            <person name="Fields C.J."/>
            <person name="Burke P.V."/>
            <person name="Whitaker R.J."/>
        </authorList>
    </citation>
    <scope>NUCLEOTIDE SEQUENCE [LARGE SCALE GENOMIC DNA]</scope>
    <source>
        <strain evidence="2">M.14.25 / Kamchatka #1</strain>
    </source>
</reference>
<sequence length="46" mass="5278">MCGSMGYYAECPLTLEDRIYTEIKEGMYRGIDPYTLLRLVKVVGND</sequence>
<evidence type="ECO:0000313" key="2">
    <source>
        <dbReference type="Proteomes" id="UP000001350"/>
    </source>
</evidence>